<dbReference type="OrthoDB" id="1188001at2"/>
<evidence type="ECO:0000256" key="2">
    <source>
        <dbReference type="SAM" id="MobiDB-lite"/>
    </source>
</evidence>
<feature type="domain" description="Tyrosine specific protein phosphatases" evidence="3">
    <location>
        <begin position="188"/>
        <end position="247"/>
    </location>
</feature>
<sequence length="313" mass="33754">MWRGPSWTATTPSGSNCTKTSSACAACPARKRRRPAVPTEPLTPTEPMAPTDPLTPTEPLSSTDAGVGRWVEFDQIDNVRDLGGLPVKDCGTTRFGVVLRSSTLQQATEADLARLLDTVGLRTIIDLRLPDEIEREGYGRIGAADVHIANLPIRKSPQSSLAARDLVPDKTRVDLTELYGQLLAGSGEHIVEAVRLIIDPHRRSLLFHCAAGKDRTGVLAAVLLDAVGVPAELVAEDYALTNQRMQRVRDRLDALPSYAGLPQANTGILAVTADVMLRFLDNLHAEHGGAAEWLLANGLTASELQRLRAVLVQ</sequence>
<dbReference type="Gene3D" id="3.90.190.10">
    <property type="entry name" value="Protein tyrosine phosphatase superfamily"/>
    <property type="match status" value="1"/>
</dbReference>
<dbReference type="KEGG" id="nyu:D7D52_09675"/>
<comment type="similarity">
    <text evidence="1">Belongs to the protein-tyrosine phosphatase family.</text>
</comment>
<dbReference type="InterPro" id="IPR016130">
    <property type="entry name" value="Tyr_Pase_AS"/>
</dbReference>
<dbReference type="GO" id="GO:0004721">
    <property type="term" value="F:phosphoprotein phosphatase activity"/>
    <property type="evidence" value="ECO:0007669"/>
    <property type="project" value="InterPro"/>
</dbReference>
<dbReference type="PROSITE" id="PS00383">
    <property type="entry name" value="TYR_PHOSPHATASE_1"/>
    <property type="match status" value="1"/>
</dbReference>
<dbReference type="AlphaFoldDB" id="A0A386Z8X5"/>
<dbReference type="PANTHER" id="PTHR31126">
    <property type="entry name" value="TYROSINE-PROTEIN PHOSPHATASE"/>
    <property type="match status" value="1"/>
</dbReference>
<feature type="compositionally biased region" description="Polar residues" evidence="2">
    <location>
        <begin position="7"/>
        <end position="22"/>
    </location>
</feature>
<accession>A0A386Z8X5</accession>
<evidence type="ECO:0000259" key="3">
    <source>
        <dbReference type="PROSITE" id="PS50056"/>
    </source>
</evidence>
<dbReference type="PROSITE" id="PS50056">
    <property type="entry name" value="TYR_PHOSPHATASE_2"/>
    <property type="match status" value="1"/>
</dbReference>
<gene>
    <name evidence="4" type="ORF">D7D52_09675</name>
</gene>
<protein>
    <submittedName>
        <fullName evidence="4">Tyrosine-protein phosphatase</fullName>
    </submittedName>
</protein>
<dbReference type="InterPro" id="IPR026893">
    <property type="entry name" value="Tyr/Ser_Pase_IphP-type"/>
</dbReference>
<evidence type="ECO:0000313" key="5">
    <source>
        <dbReference type="Proteomes" id="UP000267164"/>
    </source>
</evidence>
<dbReference type="PANTHER" id="PTHR31126:SF1">
    <property type="entry name" value="TYROSINE SPECIFIC PROTEIN PHOSPHATASES DOMAIN-CONTAINING PROTEIN"/>
    <property type="match status" value="1"/>
</dbReference>
<dbReference type="InterPro" id="IPR029021">
    <property type="entry name" value="Prot-tyrosine_phosphatase-like"/>
</dbReference>
<dbReference type="Proteomes" id="UP000267164">
    <property type="component" value="Chromosome"/>
</dbReference>
<feature type="region of interest" description="Disordered" evidence="2">
    <location>
        <begin position="1"/>
        <end position="66"/>
    </location>
</feature>
<name>A0A386Z8X5_9NOCA</name>
<dbReference type="InterPro" id="IPR000387">
    <property type="entry name" value="Tyr_Pase_dom"/>
</dbReference>
<dbReference type="EMBL" id="CP032568">
    <property type="protein sequence ID" value="AYF74090.1"/>
    <property type="molecule type" value="Genomic_DNA"/>
</dbReference>
<dbReference type="Pfam" id="PF13350">
    <property type="entry name" value="Y_phosphatase3"/>
    <property type="match status" value="1"/>
</dbReference>
<reference evidence="4 5" key="1">
    <citation type="submission" date="2018-09" db="EMBL/GenBank/DDBJ databases">
        <title>Nocardia yunnanensis sp. nov., an actinomycete isolated from a soil sample.</title>
        <authorList>
            <person name="Zhang J."/>
        </authorList>
    </citation>
    <scope>NUCLEOTIDE SEQUENCE [LARGE SCALE GENOMIC DNA]</scope>
    <source>
        <strain evidence="4 5">CFHS0054</strain>
    </source>
</reference>
<keyword evidence="5" id="KW-1185">Reference proteome</keyword>
<evidence type="ECO:0000256" key="1">
    <source>
        <dbReference type="ARBA" id="ARBA00009580"/>
    </source>
</evidence>
<proteinExistence type="inferred from homology"/>
<dbReference type="SUPFAM" id="SSF52799">
    <property type="entry name" value="(Phosphotyrosine protein) phosphatases II"/>
    <property type="match status" value="1"/>
</dbReference>
<evidence type="ECO:0000313" key="4">
    <source>
        <dbReference type="EMBL" id="AYF74090.1"/>
    </source>
</evidence>
<organism evidence="4 5">
    <name type="scientific">Nocardia yunnanensis</name>
    <dbReference type="NCBI Taxonomy" id="2382165"/>
    <lineage>
        <taxon>Bacteria</taxon>
        <taxon>Bacillati</taxon>
        <taxon>Actinomycetota</taxon>
        <taxon>Actinomycetes</taxon>
        <taxon>Mycobacteriales</taxon>
        <taxon>Nocardiaceae</taxon>
        <taxon>Nocardia</taxon>
    </lineage>
</organism>